<comment type="caution">
    <text evidence="3">The sequence shown here is derived from an EMBL/GenBank/DDBJ whole genome shotgun (WGS) entry which is preliminary data.</text>
</comment>
<dbReference type="InterPro" id="IPR036938">
    <property type="entry name" value="PAP2/HPO_sf"/>
</dbReference>
<dbReference type="SUPFAM" id="SSF48317">
    <property type="entry name" value="Acid phosphatase/Vanadium-dependent haloperoxidase"/>
    <property type="match status" value="1"/>
</dbReference>
<name>A0ABP1FBP8_9FLAO</name>
<dbReference type="EC" id="3.6.1.27" evidence="3"/>
<dbReference type="EMBL" id="CAXJRC010000033">
    <property type="protein sequence ID" value="CAL2107158.1"/>
    <property type="molecule type" value="Genomic_DNA"/>
</dbReference>
<dbReference type="Proteomes" id="UP001497602">
    <property type="component" value="Unassembled WGS sequence"/>
</dbReference>
<feature type="transmembrane region" description="Helical" evidence="1">
    <location>
        <begin position="135"/>
        <end position="154"/>
    </location>
</feature>
<gene>
    <name evidence="3" type="ORF">T190115A13A_30004</name>
</gene>
<evidence type="ECO:0000313" key="3">
    <source>
        <dbReference type="EMBL" id="CAL2107158.1"/>
    </source>
</evidence>
<keyword evidence="4" id="KW-1185">Reference proteome</keyword>
<feature type="domain" description="Phosphatidic acid phosphatase type 2/haloperoxidase" evidence="2">
    <location>
        <begin position="61"/>
        <end position="175"/>
    </location>
</feature>
<keyword evidence="1" id="KW-1133">Transmembrane helix</keyword>
<dbReference type="PANTHER" id="PTHR14969">
    <property type="entry name" value="SPHINGOSINE-1-PHOSPHATE PHOSPHOHYDROLASE"/>
    <property type="match status" value="1"/>
</dbReference>
<proteinExistence type="predicted"/>
<dbReference type="CDD" id="cd03395">
    <property type="entry name" value="PAP2_like_4"/>
    <property type="match status" value="1"/>
</dbReference>
<sequence length="191" mass="22365">MLENVLQKDRELLIALNNLGSESFDYFWLTITNQFTWIPLFATVLFFVFKKLGLKKGIFTLLFIVVLVAFSDQLTNFMKNTTERLRPCNTEELRGYLRQFSYKPGGYSFWSGHASLSTTFSVFIILIFYRSSKYILLLTVFPILFGYSRIYLGVHYPSDVLTGYISGILIGFIFYFSYKELYKSVFKEVYT</sequence>
<accession>A0ABP1FBP8</accession>
<dbReference type="GO" id="GO:0050380">
    <property type="term" value="F:undecaprenyl-diphosphatase activity"/>
    <property type="evidence" value="ECO:0007669"/>
    <property type="project" value="UniProtKB-EC"/>
</dbReference>
<feature type="transmembrane region" description="Helical" evidence="1">
    <location>
        <begin position="58"/>
        <end position="75"/>
    </location>
</feature>
<evidence type="ECO:0000256" key="1">
    <source>
        <dbReference type="SAM" id="Phobius"/>
    </source>
</evidence>
<feature type="transmembrane region" description="Helical" evidence="1">
    <location>
        <begin position="160"/>
        <end position="178"/>
    </location>
</feature>
<protein>
    <submittedName>
        <fullName evidence="3">Undecaprenyl-diphosphatase</fullName>
        <ecNumber evidence="3">3.6.1.27</ecNumber>
    </submittedName>
</protein>
<evidence type="ECO:0000259" key="2">
    <source>
        <dbReference type="SMART" id="SM00014"/>
    </source>
</evidence>
<dbReference type="RefSeq" id="WP_348738830.1">
    <property type="nucleotide sequence ID" value="NZ_CAXJRC010000033.1"/>
</dbReference>
<dbReference type="Gene3D" id="1.20.144.10">
    <property type="entry name" value="Phosphatidic acid phosphatase type 2/haloperoxidase"/>
    <property type="match status" value="2"/>
</dbReference>
<keyword evidence="3" id="KW-0378">Hydrolase</keyword>
<dbReference type="Pfam" id="PF01569">
    <property type="entry name" value="PAP2"/>
    <property type="match status" value="1"/>
</dbReference>
<keyword evidence="1" id="KW-0472">Membrane</keyword>
<dbReference type="PANTHER" id="PTHR14969:SF13">
    <property type="entry name" value="AT30094P"/>
    <property type="match status" value="1"/>
</dbReference>
<reference evidence="3 4" key="1">
    <citation type="submission" date="2024-05" db="EMBL/GenBank/DDBJ databases">
        <authorList>
            <person name="Duchaud E."/>
        </authorList>
    </citation>
    <scope>NUCLEOTIDE SEQUENCE [LARGE SCALE GENOMIC DNA]</scope>
    <source>
        <strain evidence="3">Ena-SAMPLE-TAB-13-05-2024-13:56:06:370-140305</strain>
    </source>
</reference>
<feature type="transmembrane region" description="Helical" evidence="1">
    <location>
        <begin position="26"/>
        <end position="49"/>
    </location>
</feature>
<organism evidence="3 4">
    <name type="scientific">Tenacibaculum vairaonense</name>
    <dbReference type="NCBI Taxonomy" id="3137860"/>
    <lineage>
        <taxon>Bacteria</taxon>
        <taxon>Pseudomonadati</taxon>
        <taxon>Bacteroidota</taxon>
        <taxon>Flavobacteriia</taxon>
        <taxon>Flavobacteriales</taxon>
        <taxon>Flavobacteriaceae</taxon>
        <taxon>Tenacibaculum</taxon>
    </lineage>
</organism>
<feature type="transmembrane region" description="Helical" evidence="1">
    <location>
        <begin position="107"/>
        <end position="128"/>
    </location>
</feature>
<dbReference type="SMART" id="SM00014">
    <property type="entry name" value="acidPPc"/>
    <property type="match status" value="1"/>
</dbReference>
<evidence type="ECO:0000313" key="4">
    <source>
        <dbReference type="Proteomes" id="UP001497602"/>
    </source>
</evidence>
<dbReference type="InterPro" id="IPR000326">
    <property type="entry name" value="PAP2/HPO"/>
</dbReference>
<keyword evidence="1" id="KW-0812">Transmembrane</keyword>